<organism evidence="2 3">
    <name type="scientific">Megamonas funiformis</name>
    <dbReference type="NCBI Taxonomy" id="437897"/>
    <lineage>
        <taxon>Bacteria</taxon>
        <taxon>Bacillati</taxon>
        <taxon>Bacillota</taxon>
        <taxon>Negativicutes</taxon>
        <taxon>Selenomonadales</taxon>
        <taxon>Selenomonadaceae</taxon>
        <taxon>Megamonas</taxon>
    </lineage>
</organism>
<evidence type="ECO:0000313" key="2">
    <source>
        <dbReference type="EMBL" id="MCB6828366.1"/>
    </source>
</evidence>
<dbReference type="EMBL" id="JAJCGD010000014">
    <property type="protein sequence ID" value="MCB6828366.1"/>
    <property type="molecule type" value="Genomic_DNA"/>
</dbReference>
<dbReference type="Proteomes" id="UP001198190">
    <property type="component" value="Unassembled WGS sequence"/>
</dbReference>
<comment type="caution">
    <text evidence="2">The sequence shown here is derived from an EMBL/GenBank/DDBJ whole genome shotgun (WGS) entry which is preliminary data.</text>
</comment>
<feature type="domain" description="Phage neck terminator protein gp12-like" evidence="1">
    <location>
        <begin position="12"/>
        <end position="160"/>
    </location>
</feature>
<dbReference type="InterPro" id="IPR057087">
    <property type="entry name" value="Gp12-like"/>
</dbReference>
<proteinExistence type="predicted"/>
<gene>
    <name evidence="2" type="ORF">LIY65_06615</name>
</gene>
<evidence type="ECO:0000313" key="3">
    <source>
        <dbReference type="Proteomes" id="UP001198190"/>
    </source>
</evidence>
<sequence>MNDEQNLLFHDLVAELLDLQKNKVIYAYQNAPKPKETFAYIRYASIKDEVQSSFERTNQPGVNNIIGHKLLTCEIQVFADNNRNACTMLYKLIDKLNKQSVINRLFKANIAIVDYNSVQDVSALLNNTHFTTRASVDIIIRFTPTYLDDVGYIANVKITGNTGKELPIEIITEEI</sequence>
<reference evidence="2" key="1">
    <citation type="submission" date="2021-10" db="EMBL/GenBank/DDBJ databases">
        <title>Collection of gut derived symbiotic bacterial strains cultured from healthy donors.</title>
        <authorList>
            <person name="Lin H."/>
            <person name="Littmann E."/>
            <person name="Claire K."/>
            <person name="Pamer E."/>
        </authorList>
    </citation>
    <scope>NUCLEOTIDE SEQUENCE</scope>
    <source>
        <strain evidence="2">MSK.7.16</strain>
    </source>
</reference>
<dbReference type="RefSeq" id="WP_227152930.1">
    <property type="nucleotide sequence ID" value="NZ_JAJCGD010000014.1"/>
</dbReference>
<dbReference type="AlphaFoldDB" id="A0AAW4U7Z0"/>
<name>A0AAW4U7Z0_9FIRM</name>
<protein>
    <recommendedName>
        <fullName evidence="1">Phage neck terminator protein gp12-like domain-containing protein</fullName>
    </recommendedName>
</protein>
<dbReference type="NCBIfam" id="NF047498">
    <property type="entry name" value="LIC_12616_fam"/>
    <property type="match status" value="1"/>
</dbReference>
<evidence type="ECO:0000259" key="1">
    <source>
        <dbReference type="Pfam" id="PF23961"/>
    </source>
</evidence>
<dbReference type="Pfam" id="PF23961">
    <property type="entry name" value="Phage_tail_terminator_9"/>
    <property type="match status" value="1"/>
</dbReference>
<accession>A0AAW4U7Z0</accession>